<dbReference type="Pfam" id="PF13246">
    <property type="entry name" value="Cation_ATPase"/>
    <property type="match status" value="1"/>
</dbReference>
<evidence type="ECO:0000313" key="21">
    <source>
        <dbReference type="Proteomes" id="UP000034947"/>
    </source>
</evidence>
<feature type="region of interest" description="Disordered" evidence="17">
    <location>
        <begin position="199"/>
        <end position="220"/>
    </location>
</feature>
<dbReference type="InterPro" id="IPR008250">
    <property type="entry name" value="ATPase_P-typ_transduc_dom_A_sf"/>
</dbReference>
<feature type="binding site" evidence="14">
    <location>
        <position position="707"/>
    </location>
    <ligand>
        <name>ATP</name>
        <dbReference type="ChEBI" id="CHEBI:30616"/>
    </ligand>
</feature>
<dbReference type="Pfam" id="PF16212">
    <property type="entry name" value="PhoLip_ATPase_C"/>
    <property type="match status" value="1"/>
</dbReference>
<keyword evidence="5 14" id="KW-0547">Nucleotide-binding</keyword>
<dbReference type="Gene3D" id="3.40.1110.10">
    <property type="entry name" value="Calcium-transporting ATPase, cytoplasmic domain N"/>
    <property type="match status" value="1"/>
</dbReference>
<dbReference type="GO" id="GO:0045332">
    <property type="term" value="P:phospholipid translocation"/>
    <property type="evidence" value="ECO:0007669"/>
    <property type="project" value="TreeGrafter"/>
</dbReference>
<dbReference type="GO" id="GO:0140326">
    <property type="term" value="F:ATPase-coupled intramembrane lipid transporter activity"/>
    <property type="evidence" value="ECO:0007669"/>
    <property type="project" value="UniProtKB-EC"/>
</dbReference>
<feature type="transmembrane region" description="Helical" evidence="16">
    <location>
        <begin position="374"/>
        <end position="392"/>
    </location>
</feature>
<evidence type="ECO:0000256" key="2">
    <source>
        <dbReference type="ARBA" id="ARBA00008109"/>
    </source>
</evidence>
<evidence type="ECO:0000259" key="18">
    <source>
        <dbReference type="Pfam" id="PF16209"/>
    </source>
</evidence>
<evidence type="ECO:0000256" key="10">
    <source>
        <dbReference type="ARBA" id="ARBA00023136"/>
    </source>
</evidence>
<gene>
    <name evidence="20" type="ORF">AOCH_007813</name>
</gene>
<comment type="catalytic activity">
    <reaction evidence="11 16">
        <text>ATP + H2O + phospholipidSide 1 = ADP + phosphate + phospholipidSide 2.</text>
        <dbReference type="EC" id="7.6.2.1"/>
    </reaction>
</comment>
<evidence type="ECO:0000256" key="1">
    <source>
        <dbReference type="ARBA" id="ARBA00004141"/>
    </source>
</evidence>
<comment type="cofactor">
    <cofactor evidence="15">
        <name>Mg(2+)</name>
        <dbReference type="ChEBI" id="CHEBI:18420"/>
    </cofactor>
</comment>
<keyword evidence="10 16" id="KW-0472">Membrane</keyword>
<dbReference type="InterPro" id="IPR006539">
    <property type="entry name" value="P-type_ATPase_IV"/>
</dbReference>
<evidence type="ECO:0000256" key="13">
    <source>
        <dbReference type="PIRSR" id="PIRSR606539-1"/>
    </source>
</evidence>
<reference evidence="20 21" key="1">
    <citation type="submission" date="2015-02" db="EMBL/GenBank/DDBJ databases">
        <title>Draft Genome Sequences of Two Closely-Related Aflatoxigenic Aspergillus Species Obtained from the Cote d'Ivoire.</title>
        <authorList>
            <person name="Moore G.G."/>
            <person name="Beltz S.B."/>
            <person name="Mack B.M."/>
        </authorList>
    </citation>
    <scope>NUCLEOTIDE SEQUENCE [LARGE SCALE GENOMIC DNA]</scope>
    <source>
        <strain evidence="20 21">SRRC1432</strain>
    </source>
</reference>
<dbReference type="EC" id="7.6.2.1" evidence="16"/>
<dbReference type="InterPro" id="IPR032630">
    <property type="entry name" value="P_typ_ATPase_c"/>
</dbReference>
<evidence type="ECO:0000256" key="5">
    <source>
        <dbReference type="ARBA" id="ARBA00022741"/>
    </source>
</evidence>
<dbReference type="InterPro" id="IPR023299">
    <property type="entry name" value="ATPase_P-typ_cyto_dom_N"/>
</dbReference>
<feature type="transmembrane region" description="Helical" evidence="16">
    <location>
        <begin position="597"/>
        <end position="619"/>
    </location>
</feature>
<accession>A0A0F8WK20</accession>
<feature type="binding site" evidence="14">
    <location>
        <position position="849"/>
    </location>
    <ligand>
        <name>ATP</name>
        <dbReference type="ChEBI" id="CHEBI:30616"/>
    </ligand>
</feature>
<feature type="transmembrane region" description="Helical" evidence="16">
    <location>
        <begin position="1457"/>
        <end position="1474"/>
    </location>
</feature>
<dbReference type="PRINTS" id="PR00119">
    <property type="entry name" value="CATATPASE"/>
</dbReference>
<organism evidence="20 21">
    <name type="scientific">Aspergillus ochraceoroseus</name>
    <dbReference type="NCBI Taxonomy" id="138278"/>
    <lineage>
        <taxon>Eukaryota</taxon>
        <taxon>Fungi</taxon>
        <taxon>Dikarya</taxon>
        <taxon>Ascomycota</taxon>
        <taxon>Pezizomycotina</taxon>
        <taxon>Eurotiomycetes</taxon>
        <taxon>Eurotiomycetidae</taxon>
        <taxon>Eurotiales</taxon>
        <taxon>Aspergillaceae</taxon>
        <taxon>Aspergillus</taxon>
        <taxon>Aspergillus subgen. Nidulantes</taxon>
    </lineage>
</organism>
<dbReference type="GO" id="GO:0000287">
    <property type="term" value="F:magnesium ion binding"/>
    <property type="evidence" value="ECO:0007669"/>
    <property type="project" value="UniProtKB-UniRule"/>
</dbReference>
<feature type="binding site" evidence="14">
    <location>
        <position position="897"/>
    </location>
    <ligand>
        <name>ATP</name>
        <dbReference type="ChEBI" id="CHEBI:30616"/>
    </ligand>
</feature>
<feature type="compositionally biased region" description="Low complexity" evidence="17">
    <location>
        <begin position="139"/>
        <end position="150"/>
    </location>
</feature>
<feature type="active site" description="4-aspartylphosphate intermediate" evidence="13">
    <location>
        <position position="706"/>
    </location>
</feature>
<dbReference type="EMBL" id="JYKN01001994">
    <property type="protein sequence ID" value="KKK18090.1"/>
    <property type="molecule type" value="Genomic_DNA"/>
</dbReference>
<evidence type="ECO:0000256" key="9">
    <source>
        <dbReference type="ARBA" id="ARBA00022989"/>
    </source>
</evidence>
<feature type="domain" description="P-type ATPase C-terminal" evidence="19">
    <location>
        <begin position="1309"/>
        <end position="1563"/>
    </location>
</feature>
<feature type="binding site" evidence="15">
    <location>
        <position position="708"/>
    </location>
    <ligand>
        <name>Mg(2+)</name>
        <dbReference type="ChEBI" id="CHEBI:18420"/>
    </ligand>
</feature>
<feature type="region of interest" description="Disordered" evidence="17">
    <location>
        <begin position="951"/>
        <end position="994"/>
    </location>
</feature>
<feature type="transmembrane region" description="Helical" evidence="16">
    <location>
        <begin position="1373"/>
        <end position="1393"/>
    </location>
</feature>
<dbReference type="FunFam" id="3.40.50.1000:FF:000172">
    <property type="entry name" value="Phospholipid-transporting ATPase"/>
    <property type="match status" value="1"/>
</dbReference>
<dbReference type="GO" id="GO:0032456">
    <property type="term" value="P:endocytic recycling"/>
    <property type="evidence" value="ECO:0007669"/>
    <property type="project" value="TreeGrafter"/>
</dbReference>
<evidence type="ECO:0000256" key="6">
    <source>
        <dbReference type="ARBA" id="ARBA00022840"/>
    </source>
</evidence>
<keyword evidence="9 16" id="KW-1133">Transmembrane helix</keyword>
<evidence type="ECO:0000256" key="7">
    <source>
        <dbReference type="ARBA" id="ARBA00022842"/>
    </source>
</evidence>
<evidence type="ECO:0000313" key="20">
    <source>
        <dbReference type="EMBL" id="KKK18090.1"/>
    </source>
</evidence>
<dbReference type="Proteomes" id="UP000034947">
    <property type="component" value="Unassembled WGS sequence"/>
</dbReference>
<protein>
    <recommendedName>
        <fullName evidence="16">Phospholipid-transporting ATPase</fullName>
        <ecNumber evidence="16">7.6.2.1</ecNumber>
    </recommendedName>
</protein>
<keyword evidence="7 15" id="KW-0460">Magnesium</keyword>
<dbReference type="InterPro" id="IPR023298">
    <property type="entry name" value="ATPase_P-typ_TM_dom_sf"/>
</dbReference>
<feature type="region of interest" description="Disordered" evidence="17">
    <location>
        <begin position="1017"/>
        <end position="1057"/>
    </location>
</feature>
<evidence type="ECO:0000256" key="12">
    <source>
        <dbReference type="ARBA" id="ARBA00049128"/>
    </source>
</evidence>
<dbReference type="InterPro" id="IPR018303">
    <property type="entry name" value="ATPase_P-typ_P_site"/>
</dbReference>
<dbReference type="GO" id="GO:0005802">
    <property type="term" value="C:trans-Golgi network"/>
    <property type="evidence" value="ECO:0007669"/>
    <property type="project" value="TreeGrafter"/>
</dbReference>
<feature type="region of interest" description="Disordered" evidence="17">
    <location>
        <begin position="1"/>
        <end position="172"/>
    </location>
</feature>
<feature type="domain" description="P-type ATPase N-terminal" evidence="18">
    <location>
        <begin position="324"/>
        <end position="380"/>
    </location>
</feature>
<dbReference type="Gene3D" id="3.40.50.1000">
    <property type="entry name" value="HAD superfamily/HAD-like"/>
    <property type="match status" value="1"/>
</dbReference>
<evidence type="ECO:0000256" key="14">
    <source>
        <dbReference type="PIRSR" id="PIRSR606539-2"/>
    </source>
</evidence>
<feature type="binding site" evidence="15">
    <location>
        <position position="706"/>
    </location>
    <ligand>
        <name>Mg(2+)</name>
        <dbReference type="ChEBI" id="CHEBI:18420"/>
    </ligand>
</feature>
<feature type="transmembrane region" description="Helical" evidence="16">
    <location>
        <begin position="639"/>
        <end position="660"/>
    </location>
</feature>
<evidence type="ECO:0000256" key="16">
    <source>
        <dbReference type="RuleBase" id="RU362033"/>
    </source>
</evidence>
<feature type="region of interest" description="Disordered" evidence="17">
    <location>
        <begin position="755"/>
        <end position="775"/>
    </location>
</feature>
<evidence type="ECO:0000256" key="8">
    <source>
        <dbReference type="ARBA" id="ARBA00022967"/>
    </source>
</evidence>
<comment type="similarity">
    <text evidence="2 16">Belongs to the cation transport ATPase (P-type) (TC 3.A.3) family. Type IV subfamily.</text>
</comment>
<dbReference type="NCBIfam" id="TIGR01652">
    <property type="entry name" value="ATPase-Plipid"/>
    <property type="match status" value="2"/>
</dbReference>
<evidence type="ECO:0000256" key="17">
    <source>
        <dbReference type="SAM" id="MobiDB-lite"/>
    </source>
</evidence>
<dbReference type="PANTHER" id="PTHR24092:SF174">
    <property type="entry name" value="PHOSPHOLIPID-TRANSPORTING ATPASE DNF3-RELATED"/>
    <property type="match status" value="1"/>
</dbReference>
<dbReference type="InterPro" id="IPR001757">
    <property type="entry name" value="P_typ_ATPase"/>
</dbReference>
<dbReference type="FunFam" id="3.40.1110.10:FF:000159">
    <property type="entry name" value="Phospholipid-transporting ATPase"/>
    <property type="match status" value="1"/>
</dbReference>
<sequence length="1694" mass="189721">MSQPNGLPDPSQNPHPPSMPEDNPTFSDGASSRDSSPLPQPSRSQSLHVGAHGRPSLAPSRTLSDSGRRASHQHHVRFSTDLERTSTDEGREEEKREDGGRQRSWDRRPASRGLTLDTTGLSIPQASASGRSPGADRGPTSSLSPRSPLSPTSPPSPDSIGRSRSRNRGYSLRRTIFTKNIGSELGPTSPVELGQIAKPEPAKESPAQDSAPGALNPSENEKQDVIVAQRSASESLPTDDGLTTYYSDQTECLKESKKLSTTISYERWLQRRAAVATLRLRIESVLESMRKTILRIHDIPPSKDGRQIDLNPTRTEDLVDERTGKVYVGNWIRSSRYSLWSFFPRQLFAQFTKLANFYFLVVAILQMIPGLSTTGTFTTLVPLLIFVGISMGKEGFDDWRRYRLDKEENNRSASVLRPGAGLLSRAVTGDSASISSGTQDWDSIKWSDIKVGDVIRLERDQPVPADMVLLHANGPNCMAYIETMALDGETNLKTKQPCQPLAKICGTIEGIGNSSIHFAVEDPNLDLYKFEGNVRVAGGEKAPLTNNEVMYRGSILRNTEQAVGMVIYTGEECKIRMNANKNPRIKSPSLQAKVNRVVMLIVLLVVILAGACTIAYKYWSADVESHAWYLAEANVSYGPIFTSFLIMFNTMIPISLYVSMEIVKVVQVLMLNGDIDMYDPESDTPIEARTSTINEELGQVSYIFSDKTGTLTNNSMRFRKMSVAGTAWFHDFDLLEEAAQEGDREKLIHKKRSIKGKKPVNRQSNISETRRSLTRPSMTMSLMEGARKDPASGRHNRTTDMLKYIQRKPYTVFARKAKMFILAMALCHTCIPEDDGFGHTTFQAASPDELALVTAAQELGYLVHDREPNTLTIRTYPNGPGEAPCDETYEIMDIIEFSSARKRMSVVVRMPDQRICLFCKGADSVLMRLLKKAALAQEKVVEIERRASKRKAAEANQVMRRNSEYHRRRDSGGIRTSFSRASMSHRRSSVSGRHMSTIRNSIDTWLRDRETDGGLLNRRESEADYYSPRPSAQIGRHSTALSDSGSSVHDDDDDDDDEMVEEALVVNEAAIFERCFQHLNDFATEGLRTLLYAHRFLDDATYREWKTAYQDACTSLVDRQERIEEVGEQIEEQLELTGATAIEDKLQKGVPEAIDKLRRANIKLWMLTGDKRETAINVGHSCRLVKDYSTLVILDQETGDVEESIAKLTADIMNKLVAHSVVVVDGQTLSMIEADEPLCARFFNLAILVDSVVCCRASPKQKAFLVKSIRQQVKDSVTLAIGDGANDIAMIQEAHVGIGITGKEGLQAARISDYSIAQFRFLLKLLLVHGRWNYIRVCKYTLGTFWKEMLFYLTQALYQRWNGYTGTSLYESWGLSMFNTLFTSLAVIFLGIFTKDLSASTLLAVPELYTKGQQHGGFNLRLYLGWAFMATCEAMLVFFVMYALFENVLFTSTGSDIFSAGLVTYTACVVIINTKLQALEVHNKTYLSAVVFAISVGGWFCWNLILSKQYNLKSGKGVYYVPSNFISHSGRDLAFWAVLFVTVVAAIVFEVTVSAIRASLFPTDVDIFQEYEQDLEIRKRFEEAAASELQQGWDHGKKKSSFEIAREEAEMEARERQVQELLSRPRVMDTKMDSEYTESAIGEPSSHHRHYLQVTEVTDDDDETTNNNATLRRSVDMHELFTKGFGAVRKGRLR</sequence>
<comment type="caution">
    <text evidence="20">The sequence shown here is derived from an EMBL/GenBank/DDBJ whole genome shotgun (WGS) entry which is preliminary data.</text>
</comment>
<feature type="transmembrane region" description="Helical" evidence="16">
    <location>
        <begin position="1486"/>
        <end position="1505"/>
    </location>
</feature>
<dbReference type="NCBIfam" id="TIGR01494">
    <property type="entry name" value="ATPase_P-type"/>
    <property type="match status" value="1"/>
</dbReference>
<evidence type="ECO:0000256" key="15">
    <source>
        <dbReference type="PIRSR" id="PIRSR606539-3"/>
    </source>
</evidence>
<evidence type="ECO:0000256" key="4">
    <source>
        <dbReference type="ARBA" id="ARBA00022723"/>
    </source>
</evidence>
<name>A0A0F8WK20_9EURO</name>
<evidence type="ECO:0000259" key="19">
    <source>
        <dbReference type="Pfam" id="PF16212"/>
    </source>
</evidence>
<evidence type="ECO:0000256" key="3">
    <source>
        <dbReference type="ARBA" id="ARBA00022692"/>
    </source>
</evidence>
<comment type="subcellular location">
    <subcellularLocation>
        <location evidence="1 16">Membrane</location>
        <topology evidence="1 16">Multi-pass membrane protein</topology>
    </subcellularLocation>
</comment>
<dbReference type="Gene3D" id="2.70.150.10">
    <property type="entry name" value="Calcium-transporting ATPase, cytoplasmic transduction domain A"/>
    <property type="match status" value="1"/>
</dbReference>
<dbReference type="VEuPathDB" id="FungiDB:P175DRAFT_0426606"/>
<feature type="compositionally biased region" description="Basic and acidic residues" evidence="17">
    <location>
        <begin position="961"/>
        <end position="972"/>
    </location>
</feature>
<dbReference type="InterPro" id="IPR032631">
    <property type="entry name" value="P-type_ATPase_N"/>
</dbReference>
<feature type="transmembrane region" description="Helical" evidence="16">
    <location>
        <begin position="1423"/>
        <end position="1445"/>
    </location>
</feature>
<dbReference type="SUPFAM" id="SSF81660">
    <property type="entry name" value="Metal cation-transporting ATPase, ATP-binding domain N"/>
    <property type="match status" value="1"/>
</dbReference>
<dbReference type="SUPFAM" id="SSF56784">
    <property type="entry name" value="HAD-like"/>
    <property type="match status" value="1"/>
</dbReference>
<dbReference type="GO" id="GO:0006892">
    <property type="term" value="P:post-Golgi vesicle-mediated transport"/>
    <property type="evidence" value="ECO:0007669"/>
    <property type="project" value="TreeGrafter"/>
</dbReference>
<keyword evidence="8 16" id="KW-1278">Translocase</keyword>
<keyword evidence="4 15" id="KW-0479">Metal-binding</keyword>
<keyword evidence="21" id="KW-1185">Reference proteome</keyword>
<dbReference type="SUPFAM" id="SSF81665">
    <property type="entry name" value="Calcium ATPase, transmembrane domain M"/>
    <property type="match status" value="1"/>
</dbReference>
<dbReference type="GO" id="GO:0016887">
    <property type="term" value="F:ATP hydrolysis activity"/>
    <property type="evidence" value="ECO:0007669"/>
    <property type="project" value="InterPro"/>
</dbReference>
<dbReference type="OrthoDB" id="377733at2759"/>
<dbReference type="PROSITE" id="PS00154">
    <property type="entry name" value="ATPASE_E1_E2"/>
    <property type="match status" value="1"/>
</dbReference>
<dbReference type="GO" id="GO:0005524">
    <property type="term" value="F:ATP binding"/>
    <property type="evidence" value="ECO:0007669"/>
    <property type="project" value="UniProtKB-UniRule"/>
</dbReference>
<feature type="compositionally biased region" description="Low complexity" evidence="17">
    <location>
        <begin position="32"/>
        <end position="47"/>
    </location>
</feature>
<dbReference type="Pfam" id="PF00702">
    <property type="entry name" value="Hydrolase"/>
    <property type="match status" value="1"/>
</dbReference>
<feature type="binding site" evidence="14">
    <location>
        <position position="920"/>
    </location>
    <ligand>
        <name>ATP</name>
        <dbReference type="ChEBI" id="CHEBI:30616"/>
    </ligand>
</feature>
<keyword evidence="6 14" id="KW-0067">ATP-binding</keyword>
<feature type="compositionally biased region" description="Basic and acidic residues" evidence="17">
    <location>
        <begin position="78"/>
        <end position="109"/>
    </location>
</feature>
<evidence type="ECO:0000256" key="11">
    <source>
        <dbReference type="ARBA" id="ARBA00034036"/>
    </source>
</evidence>
<comment type="catalytic activity">
    <reaction evidence="12">
        <text>a 1,2-diacyl-sn-glycero-3-phosphoethanolamine(out) + ATP + H2O = a 1,2-diacyl-sn-glycero-3-phosphoethanolamine(in) + ADP + phosphate + H(+)</text>
        <dbReference type="Rhea" id="RHEA:66132"/>
        <dbReference type="ChEBI" id="CHEBI:15377"/>
        <dbReference type="ChEBI" id="CHEBI:15378"/>
        <dbReference type="ChEBI" id="CHEBI:30616"/>
        <dbReference type="ChEBI" id="CHEBI:43474"/>
        <dbReference type="ChEBI" id="CHEBI:64612"/>
        <dbReference type="ChEBI" id="CHEBI:456216"/>
    </reaction>
    <physiologicalReaction direction="left-to-right" evidence="12">
        <dbReference type="Rhea" id="RHEA:66133"/>
    </physiologicalReaction>
</comment>
<dbReference type="InterPro" id="IPR023214">
    <property type="entry name" value="HAD_sf"/>
</dbReference>
<dbReference type="Pfam" id="PF16209">
    <property type="entry name" value="PhoLip_ATPase_N"/>
    <property type="match status" value="1"/>
</dbReference>
<proteinExistence type="inferred from homology"/>
<feature type="transmembrane region" description="Helical" evidence="16">
    <location>
        <begin position="1533"/>
        <end position="1553"/>
    </location>
</feature>
<feature type="binding site" evidence="14">
    <location>
        <position position="706"/>
    </location>
    <ligand>
        <name>ATP</name>
        <dbReference type="ChEBI" id="CHEBI:30616"/>
    </ligand>
</feature>
<feature type="binding site" evidence="14">
    <location>
        <position position="708"/>
    </location>
    <ligand>
        <name>ATP</name>
        <dbReference type="ChEBI" id="CHEBI:30616"/>
    </ligand>
</feature>
<keyword evidence="3 16" id="KW-0812">Transmembrane</keyword>
<dbReference type="GO" id="GO:0005886">
    <property type="term" value="C:plasma membrane"/>
    <property type="evidence" value="ECO:0007669"/>
    <property type="project" value="TreeGrafter"/>
</dbReference>
<dbReference type="InterPro" id="IPR036412">
    <property type="entry name" value="HAD-like_sf"/>
</dbReference>
<dbReference type="PANTHER" id="PTHR24092">
    <property type="entry name" value="PROBABLE PHOSPHOLIPID-TRANSPORTING ATPASE"/>
    <property type="match status" value="1"/>
</dbReference>
<dbReference type="SUPFAM" id="SSF81653">
    <property type="entry name" value="Calcium ATPase, transduction domain A"/>
    <property type="match status" value="1"/>
</dbReference>
<feature type="compositionally biased region" description="Polar residues" evidence="17">
    <location>
        <begin position="116"/>
        <end position="130"/>
    </location>
</feature>